<name>A0A4R7DDW9_9SPHI</name>
<dbReference type="RefSeq" id="WP_133638484.1">
    <property type="nucleotide sequence ID" value="NZ_SNZV01000001.1"/>
</dbReference>
<dbReference type="PANTHER" id="PTHR31435:SF10">
    <property type="entry name" value="BSR4717 PROTEIN"/>
    <property type="match status" value="1"/>
</dbReference>
<reference evidence="2 3" key="1">
    <citation type="submission" date="2019-03" db="EMBL/GenBank/DDBJ databases">
        <title>Genomic Encyclopedia of Type Strains, Phase III (KMG-III): the genomes of soil and plant-associated and newly described type strains.</title>
        <authorList>
            <person name="Whitman W."/>
        </authorList>
    </citation>
    <scope>NUCLEOTIDE SEQUENCE [LARGE SCALE GENOMIC DNA]</scope>
    <source>
        <strain evidence="2 3">CGMCC 1.12801</strain>
    </source>
</reference>
<dbReference type="InterPro" id="IPR016181">
    <property type="entry name" value="Acyl_CoA_acyltransferase"/>
</dbReference>
<keyword evidence="3" id="KW-1185">Reference proteome</keyword>
<organism evidence="2 3">
    <name type="scientific">Sphingobacterium paludis</name>
    <dbReference type="NCBI Taxonomy" id="1476465"/>
    <lineage>
        <taxon>Bacteria</taxon>
        <taxon>Pseudomonadati</taxon>
        <taxon>Bacteroidota</taxon>
        <taxon>Sphingobacteriia</taxon>
        <taxon>Sphingobacteriales</taxon>
        <taxon>Sphingobacteriaceae</taxon>
        <taxon>Sphingobacterium</taxon>
    </lineage>
</organism>
<evidence type="ECO:0000313" key="2">
    <source>
        <dbReference type="EMBL" id="TDS17356.1"/>
    </source>
</evidence>
<protein>
    <recommendedName>
        <fullName evidence="1">N-acetyltransferase domain-containing protein</fullName>
    </recommendedName>
</protein>
<dbReference type="PANTHER" id="PTHR31435">
    <property type="entry name" value="PROTEIN NATD1"/>
    <property type="match status" value="1"/>
</dbReference>
<proteinExistence type="predicted"/>
<feature type="domain" description="N-acetyltransferase" evidence="1">
    <location>
        <begin position="4"/>
        <end position="90"/>
    </location>
</feature>
<dbReference type="EMBL" id="SNZV01000001">
    <property type="protein sequence ID" value="TDS17356.1"/>
    <property type="molecule type" value="Genomic_DNA"/>
</dbReference>
<dbReference type="Pfam" id="PF14542">
    <property type="entry name" value="Acetyltransf_CG"/>
    <property type="match status" value="1"/>
</dbReference>
<dbReference type="SUPFAM" id="SSF55729">
    <property type="entry name" value="Acyl-CoA N-acyltransferases (Nat)"/>
    <property type="match status" value="1"/>
</dbReference>
<evidence type="ECO:0000313" key="3">
    <source>
        <dbReference type="Proteomes" id="UP000294752"/>
    </source>
</evidence>
<dbReference type="Gene3D" id="3.40.630.30">
    <property type="match status" value="1"/>
</dbReference>
<dbReference type="PROSITE" id="PS51729">
    <property type="entry name" value="GNAT_YJDJ"/>
    <property type="match status" value="1"/>
</dbReference>
<evidence type="ECO:0000259" key="1">
    <source>
        <dbReference type="PROSITE" id="PS51729"/>
    </source>
</evidence>
<gene>
    <name evidence="2" type="ORF">B0I21_101221</name>
</gene>
<accession>A0A4R7DDW9</accession>
<dbReference type="OrthoDB" id="9793389at2"/>
<dbReference type="InterPro" id="IPR031165">
    <property type="entry name" value="GNAT_YJDJ"/>
</dbReference>
<sequence length="90" mass="10350">MELIHMEDQSKWLALNDEVQIGELQYERDEKTITIVHTEVEPFYRGNKVAEDLVLAAIKLARDNQLKVVPACSFAATVFERYPDEQDVLA</sequence>
<dbReference type="AlphaFoldDB" id="A0A4R7DDW9"/>
<comment type="caution">
    <text evidence="2">The sequence shown here is derived from an EMBL/GenBank/DDBJ whole genome shotgun (WGS) entry which is preliminary data.</text>
</comment>
<dbReference type="Proteomes" id="UP000294752">
    <property type="component" value="Unassembled WGS sequence"/>
</dbReference>
<dbReference type="InterPro" id="IPR045057">
    <property type="entry name" value="Gcn5-rel_NAT"/>
</dbReference>